<proteinExistence type="predicted"/>
<dbReference type="Gene3D" id="3.40.50.150">
    <property type="entry name" value="Vaccinia Virus protein VP39"/>
    <property type="match status" value="1"/>
</dbReference>
<protein>
    <submittedName>
        <fullName evidence="1">Uncharacterized protein</fullName>
    </submittedName>
</protein>
<dbReference type="GO" id="GO:0030488">
    <property type="term" value="P:tRNA methylation"/>
    <property type="evidence" value="ECO:0007669"/>
    <property type="project" value="InterPro"/>
</dbReference>
<dbReference type="InterPro" id="IPR029063">
    <property type="entry name" value="SAM-dependent_MTases_sf"/>
</dbReference>
<sequence>MRKGTKVLLLGTENRYLIKYRKEKFHTKDGAIDLSKIKKFGDKVASAKGPVFTAVEPTQFDLMKKFKRGPQIILPKDAGLIIAETGIGEGSKVIDAGTGTGWMVSF</sequence>
<name>A0A382MCI8_9ZZZZ</name>
<feature type="non-terminal residue" evidence="1">
    <location>
        <position position="106"/>
    </location>
</feature>
<gene>
    <name evidence="1" type="ORF">METZ01_LOCUS298639</name>
</gene>
<dbReference type="SUPFAM" id="SSF53335">
    <property type="entry name" value="S-adenosyl-L-methionine-dependent methyltransferases"/>
    <property type="match status" value="1"/>
</dbReference>
<reference evidence="1" key="1">
    <citation type="submission" date="2018-05" db="EMBL/GenBank/DDBJ databases">
        <authorList>
            <person name="Lanie J.A."/>
            <person name="Ng W.-L."/>
            <person name="Kazmierczak K.M."/>
            <person name="Andrzejewski T.M."/>
            <person name="Davidsen T.M."/>
            <person name="Wayne K.J."/>
            <person name="Tettelin H."/>
            <person name="Glass J.I."/>
            <person name="Rusch D."/>
            <person name="Podicherti R."/>
            <person name="Tsui H.-C.T."/>
            <person name="Winkler M.E."/>
        </authorList>
    </citation>
    <scope>NUCLEOTIDE SEQUENCE</scope>
</reference>
<dbReference type="EMBL" id="UINC01092312">
    <property type="protein sequence ID" value="SVC45785.1"/>
    <property type="molecule type" value="Genomic_DNA"/>
</dbReference>
<dbReference type="GO" id="GO:0031515">
    <property type="term" value="C:tRNA (m1A) methyltransferase complex"/>
    <property type="evidence" value="ECO:0007669"/>
    <property type="project" value="InterPro"/>
</dbReference>
<dbReference type="GO" id="GO:0160107">
    <property type="term" value="F:tRNA (adenine(58)-N1)-methyltransferase activity"/>
    <property type="evidence" value="ECO:0007669"/>
    <property type="project" value="InterPro"/>
</dbReference>
<dbReference type="AlphaFoldDB" id="A0A382MCI8"/>
<dbReference type="Gene3D" id="3.10.330.20">
    <property type="match status" value="1"/>
</dbReference>
<evidence type="ECO:0000313" key="1">
    <source>
        <dbReference type="EMBL" id="SVC45785.1"/>
    </source>
</evidence>
<dbReference type="InterPro" id="IPR014816">
    <property type="entry name" value="tRNA_MeTrfase_Gcd14"/>
</dbReference>
<dbReference type="PANTHER" id="PTHR12133">
    <property type="entry name" value="TRNA (ADENINE(58)-N(1))-METHYLTRANSFERASE"/>
    <property type="match status" value="1"/>
</dbReference>
<dbReference type="PROSITE" id="PS51620">
    <property type="entry name" value="SAM_TRM61"/>
    <property type="match status" value="1"/>
</dbReference>
<accession>A0A382MCI8</accession>
<organism evidence="1">
    <name type="scientific">marine metagenome</name>
    <dbReference type="NCBI Taxonomy" id="408172"/>
    <lineage>
        <taxon>unclassified sequences</taxon>
        <taxon>metagenomes</taxon>
        <taxon>ecological metagenomes</taxon>
    </lineage>
</organism>
<dbReference type="PANTHER" id="PTHR12133:SF1">
    <property type="entry name" value="TRNA (ADENINE(58)-N(1))-METHYLTRANSFERASE, MITOCHONDRIAL"/>
    <property type="match status" value="1"/>
</dbReference>